<dbReference type="EMBL" id="JAGKHQ010000787">
    <property type="protein sequence ID" value="KAG7464352.1"/>
    <property type="molecule type" value="Genomic_DNA"/>
</dbReference>
<feature type="region of interest" description="Disordered" evidence="1">
    <location>
        <begin position="89"/>
        <end position="108"/>
    </location>
</feature>
<keyword evidence="3" id="KW-1185">Reference proteome</keyword>
<dbReference type="AlphaFoldDB" id="A0AAV6PKC5"/>
<sequence length="108" mass="12538">MAVRRLEEEKKNILVLEMDHYWKWLSTRAKTSQELSSLLSNWPCGFSEEGLKGLQSIILRKQQNIREKKMQARDCYLRLLSGETAENMSFLHKPDDCDSDSDSSDDAL</sequence>
<reference evidence="2 3" key="1">
    <citation type="journal article" date="2021" name="Sci. Rep.">
        <title>Chromosome anchoring in Senegalese sole (Solea senegalensis) reveals sex-associated markers and genome rearrangements in flatfish.</title>
        <authorList>
            <person name="Guerrero-Cozar I."/>
            <person name="Gomez-Garrido J."/>
            <person name="Berbel C."/>
            <person name="Martinez-Blanch J.F."/>
            <person name="Alioto T."/>
            <person name="Claros M.G."/>
            <person name="Gagnaire P.A."/>
            <person name="Manchado M."/>
        </authorList>
    </citation>
    <scope>NUCLEOTIDE SEQUENCE [LARGE SCALE GENOMIC DNA]</scope>
    <source>
        <strain evidence="2">Sse05_10M</strain>
    </source>
</reference>
<organism evidence="2 3">
    <name type="scientific">Solea senegalensis</name>
    <name type="common">Senegalese sole</name>
    <dbReference type="NCBI Taxonomy" id="28829"/>
    <lineage>
        <taxon>Eukaryota</taxon>
        <taxon>Metazoa</taxon>
        <taxon>Chordata</taxon>
        <taxon>Craniata</taxon>
        <taxon>Vertebrata</taxon>
        <taxon>Euteleostomi</taxon>
        <taxon>Actinopterygii</taxon>
        <taxon>Neopterygii</taxon>
        <taxon>Teleostei</taxon>
        <taxon>Neoteleostei</taxon>
        <taxon>Acanthomorphata</taxon>
        <taxon>Carangaria</taxon>
        <taxon>Pleuronectiformes</taxon>
        <taxon>Pleuronectoidei</taxon>
        <taxon>Soleidae</taxon>
        <taxon>Solea</taxon>
    </lineage>
</organism>
<evidence type="ECO:0000313" key="2">
    <source>
        <dbReference type="EMBL" id="KAG7464352.1"/>
    </source>
</evidence>
<accession>A0AAV6PKC5</accession>
<protein>
    <submittedName>
        <fullName evidence="2">Uncharacterized protein</fullName>
    </submittedName>
</protein>
<feature type="compositionally biased region" description="Acidic residues" evidence="1">
    <location>
        <begin position="97"/>
        <end position="108"/>
    </location>
</feature>
<evidence type="ECO:0000256" key="1">
    <source>
        <dbReference type="SAM" id="MobiDB-lite"/>
    </source>
</evidence>
<evidence type="ECO:0000313" key="3">
    <source>
        <dbReference type="Proteomes" id="UP000693946"/>
    </source>
</evidence>
<dbReference type="Proteomes" id="UP000693946">
    <property type="component" value="Unassembled WGS sequence"/>
</dbReference>
<proteinExistence type="predicted"/>
<name>A0AAV6PKC5_SOLSE</name>
<comment type="caution">
    <text evidence="2">The sequence shown here is derived from an EMBL/GenBank/DDBJ whole genome shotgun (WGS) entry which is preliminary data.</text>
</comment>
<gene>
    <name evidence="2" type="ORF">JOB18_006955</name>
</gene>